<organism evidence="2 3">
    <name type="scientific">Trichinella britovi</name>
    <name type="common">Parasitic roundworm</name>
    <dbReference type="NCBI Taxonomy" id="45882"/>
    <lineage>
        <taxon>Eukaryota</taxon>
        <taxon>Metazoa</taxon>
        <taxon>Ecdysozoa</taxon>
        <taxon>Nematoda</taxon>
        <taxon>Enoplea</taxon>
        <taxon>Dorylaimia</taxon>
        <taxon>Trichinellida</taxon>
        <taxon>Trichinellidae</taxon>
        <taxon>Trichinella</taxon>
    </lineage>
</organism>
<dbReference type="InterPro" id="IPR043128">
    <property type="entry name" value="Rev_trsase/Diguanyl_cyclase"/>
</dbReference>
<dbReference type="Gene3D" id="3.30.70.270">
    <property type="match status" value="1"/>
</dbReference>
<dbReference type="AlphaFoldDB" id="A0A0V1CUM3"/>
<feature type="chain" id="PRO_5006876182" evidence="1">
    <location>
        <begin position="20"/>
        <end position="100"/>
    </location>
</feature>
<evidence type="ECO:0000313" key="3">
    <source>
        <dbReference type="Proteomes" id="UP000054653"/>
    </source>
</evidence>
<keyword evidence="3" id="KW-1185">Reference proteome</keyword>
<keyword evidence="1" id="KW-0732">Signal</keyword>
<gene>
    <name evidence="2" type="ORF">T03_4536</name>
</gene>
<comment type="caution">
    <text evidence="2">The sequence shown here is derived from an EMBL/GenBank/DDBJ whole genome shotgun (WGS) entry which is preliminary data.</text>
</comment>
<dbReference type="SUPFAM" id="SSF56672">
    <property type="entry name" value="DNA/RNA polymerases"/>
    <property type="match status" value="1"/>
</dbReference>
<dbReference type="InterPro" id="IPR043502">
    <property type="entry name" value="DNA/RNA_pol_sf"/>
</dbReference>
<name>A0A0V1CUM3_TRIBR</name>
<evidence type="ECO:0000256" key="1">
    <source>
        <dbReference type="SAM" id="SignalP"/>
    </source>
</evidence>
<evidence type="ECO:0000313" key="2">
    <source>
        <dbReference type="EMBL" id="KRY52993.1"/>
    </source>
</evidence>
<accession>A0A0V1CUM3</accession>
<proteinExistence type="predicted"/>
<sequence length="100" mass="11852">MALTIAVCVLPSCLFLTEEKRCPVKLKDWLVHKKRKRYKRTSRNLGLLNCYHNFLANKSHPSEALHRLLDKGMLCKWTERHEKALSLLKPYKRNMMINCQ</sequence>
<feature type="signal peptide" evidence="1">
    <location>
        <begin position="1"/>
        <end position="19"/>
    </location>
</feature>
<protein>
    <submittedName>
        <fullName evidence="2">Uncharacterized protein</fullName>
    </submittedName>
</protein>
<dbReference type="EMBL" id="JYDI01000094">
    <property type="protein sequence ID" value="KRY52993.1"/>
    <property type="molecule type" value="Genomic_DNA"/>
</dbReference>
<reference evidence="2 3" key="1">
    <citation type="submission" date="2015-01" db="EMBL/GenBank/DDBJ databases">
        <title>Evolution of Trichinella species and genotypes.</title>
        <authorList>
            <person name="Korhonen P.K."/>
            <person name="Edoardo P."/>
            <person name="Giuseppe L.R."/>
            <person name="Gasser R.B."/>
        </authorList>
    </citation>
    <scope>NUCLEOTIDE SEQUENCE [LARGE SCALE GENOMIC DNA]</scope>
    <source>
        <strain evidence="2">ISS120</strain>
    </source>
</reference>
<dbReference type="Proteomes" id="UP000054653">
    <property type="component" value="Unassembled WGS sequence"/>
</dbReference>